<dbReference type="SUPFAM" id="SSF57716">
    <property type="entry name" value="Glucocorticoid receptor-like (DNA-binding domain)"/>
    <property type="match status" value="1"/>
</dbReference>
<evidence type="ECO:0000256" key="2">
    <source>
        <dbReference type="ARBA" id="ARBA00022980"/>
    </source>
</evidence>
<evidence type="ECO:0000256" key="4">
    <source>
        <dbReference type="SAM" id="MobiDB-lite"/>
    </source>
</evidence>
<evidence type="ECO:0000256" key="3">
    <source>
        <dbReference type="ARBA" id="ARBA00023274"/>
    </source>
</evidence>
<dbReference type="InterPro" id="IPR001209">
    <property type="entry name" value="Ribosomal_uS14"/>
</dbReference>
<evidence type="ECO:0000313" key="6">
    <source>
        <dbReference type="Proteomes" id="UP000053097"/>
    </source>
</evidence>
<evidence type="ECO:0000313" key="5">
    <source>
        <dbReference type="EMBL" id="EZA53537.1"/>
    </source>
</evidence>
<dbReference type="AlphaFoldDB" id="A0A026WBT0"/>
<sequence length="166" mass="19318">MPPGGHRRTPADVARPPSSCDAREMRAVASLSKSLAELAVQLPQAVGNEKTLIQSRRLALQQARNYVGCRVIRDQKRRKWAKQYAEERLRLLVLKRNDVLPFEIREMAGKQLEETIPRQTALRQLTDRCVVTSRGRGVLWRWRVSRFIFRELIDHNKMSGMQRAMW</sequence>
<evidence type="ECO:0000256" key="1">
    <source>
        <dbReference type="ARBA" id="ARBA00009083"/>
    </source>
</evidence>
<dbReference type="GO" id="GO:0006412">
    <property type="term" value="P:translation"/>
    <property type="evidence" value="ECO:0007669"/>
    <property type="project" value="InterPro"/>
</dbReference>
<keyword evidence="2 5" id="KW-0689">Ribosomal protein</keyword>
<comment type="similarity">
    <text evidence="1">Belongs to the universal ribosomal protein uS14 family.</text>
</comment>
<dbReference type="OMA" id="RIKWRIL"/>
<keyword evidence="6" id="KW-1185">Reference proteome</keyword>
<reference evidence="5 6" key="1">
    <citation type="journal article" date="2014" name="Curr. Biol.">
        <title>The genome of the clonal raider ant Cerapachys biroi.</title>
        <authorList>
            <person name="Oxley P.R."/>
            <person name="Ji L."/>
            <person name="Fetter-Pruneda I."/>
            <person name="McKenzie S.K."/>
            <person name="Li C."/>
            <person name="Hu H."/>
            <person name="Zhang G."/>
            <person name="Kronauer D.J."/>
        </authorList>
    </citation>
    <scope>NUCLEOTIDE SEQUENCE [LARGE SCALE GENOMIC DNA]</scope>
</reference>
<name>A0A026WBT0_OOCBI</name>
<keyword evidence="3" id="KW-0687">Ribonucleoprotein</keyword>
<dbReference type="Proteomes" id="UP000053097">
    <property type="component" value="Unassembled WGS sequence"/>
</dbReference>
<dbReference type="GO" id="GO:0005763">
    <property type="term" value="C:mitochondrial small ribosomal subunit"/>
    <property type="evidence" value="ECO:0007669"/>
    <property type="project" value="TreeGrafter"/>
</dbReference>
<dbReference type="Gene3D" id="1.10.287.1480">
    <property type="match status" value="1"/>
</dbReference>
<dbReference type="Pfam" id="PF00253">
    <property type="entry name" value="Ribosomal_S14"/>
    <property type="match status" value="1"/>
</dbReference>
<dbReference type="STRING" id="2015173.A0A026WBT0"/>
<dbReference type="OrthoDB" id="413436at2759"/>
<dbReference type="PANTHER" id="PTHR19836">
    <property type="entry name" value="30S RIBOSOMAL PROTEIN S14"/>
    <property type="match status" value="1"/>
</dbReference>
<dbReference type="EMBL" id="KK107283">
    <property type="protein sequence ID" value="EZA53537.1"/>
    <property type="molecule type" value="Genomic_DNA"/>
</dbReference>
<dbReference type="GO" id="GO:0003735">
    <property type="term" value="F:structural constituent of ribosome"/>
    <property type="evidence" value="ECO:0007669"/>
    <property type="project" value="InterPro"/>
</dbReference>
<feature type="region of interest" description="Disordered" evidence="4">
    <location>
        <begin position="1"/>
        <end position="21"/>
    </location>
</feature>
<proteinExistence type="inferred from homology"/>
<protein>
    <submittedName>
        <fullName evidence="5">28S ribosomal protein S14, mitochondrial</fullName>
    </submittedName>
</protein>
<dbReference type="PANTHER" id="PTHR19836:SF19">
    <property type="entry name" value="SMALL RIBOSOMAL SUBUNIT PROTEIN US14M"/>
    <property type="match status" value="1"/>
</dbReference>
<organism evidence="5 6">
    <name type="scientific">Ooceraea biroi</name>
    <name type="common">Clonal raider ant</name>
    <name type="synonym">Cerapachys biroi</name>
    <dbReference type="NCBI Taxonomy" id="2015173"/>
    <lineage>
        <taxon>Eukaryota</taxon>
        <taxon>Metazoa</taxon>
        <taxon>Ecdysozoa</taxon>
        <taxon>Arthropoda</taxon>
        <taxon>Hexapoda</taxon>
        <taxon>Insecta</taxon>
        <taxon>Pterygota</taxon>
        <taxon>Neoptera</taxon>
        <taxon>Endopterygota</taxon>
        <taxon>Hymenoptera</taxon>
        <taxon>Apocrita</taxon>
        <taxon>Aculeata</taxon>
        <taxon>Formicoidea</taxon>
        <taxon>Formicidae</taxon>
        <taxon>Dorylinae</taxon>
        <taxon>Ooceraea</taxon>
    </lineage>
</organism>
<accession>A0A026WBT0</accession>
<gene>
    <name evidence="5" type="ORF">X777_07005</name>
</gene>